<name>A0A9R1G224_WHEAT</name>
<feature type="non-terminal residue" evidence="1">
    <location>
        <position position="1"/>
    </location>
</feature>
<comment type="caution">
    <text evidence="1">The sequence shown here is derived from an EMBL/GenBank/DDBJ whole genome shotgun (WGS) entry which is preliminary data.</text>
</comment>
<accession>A0A9R1G224</accession>
<protein>
    <submittedName>
        <fullName evidence="1">Uncharacterized protein</fullName>
    </submittedName>
</protein>
<gene>
    <name evidence="1" type="ORF">CFC21_049114</name>
</gene>
<dbReference type="EMBL" id="CM022219">
    <property type="protein sequence ID" value="KAF7039043.1"/>
    <property type="molecule type" value="Genomic_DNA"/>
</dbReference>
<proteinExistence type="predicted"/>
<sequence length="13" mass="1771">RNRDHWDDYHDEL</sequence>
<reference evidence="1" key="1">
    <citation type="journal article" date="2017" name="Gigascience">
        <title>The first near-complete assembly of the hexaploid bread wheat genome, Triticum aestivum.</title>
        <authorList>
            <person name="Zimin A.V."/>
            <person name="Puiu D."/>
            <person name="Hall R."/>
            <person name="Kingan S."/>
            <person name="Clavijo B.J."/>
            <person name="Salzberg S.L."/>
        </authorList>
    </citation>
    <scope>NUCLEOTIDE SEQUENCE</scope>
    <source>
        <tissue evidence="1">Leaf</tissue>
    </source>
</reference>
<dbReference type="Proteomes" id="UP000815260">
    <property type="component" value="Chromosome 3D"/>
</dbReference>
<organism evidence="1">
    <name type="scientific">Triticum aestivum</name>
    <name type="common">Wheat</name>
    <dbReference type="NCBI Taxonomy" id="4565"/>
    <lineage>
        <taxon>Eukaryota</taxon>
        <taxon>Viridiplantae</taxon>
        <taxon>Streptophyta</taxon>
        <taxon>Embryophyta</taxon>
        <taxon>Tracheophyta</taxon>
        <taxon>Spermatophyta</taxon>
        <taxon>Magnoliopsida</taxon>
        <taxon>Liliopsida</taxon>
        <taxon>Poales</taxon>
        <taxon>Poaceae</taxon>
        <taxon>BOP clade</taxon>
        <taxon>Pooideae</taxon>
        <taxon>Triticodae</taxon>
        <taxon>Triticeae</taxon>
        <taxon>Triticinae</taxon>
        <taxon>Triticum</taxon>
    </lineage>
</organism>
<evidence type="ECO:0000313" key="1">
    <source>
        <dbReference type="EMBL" id="KAF7039043.1"/>
    </source>
</evidence>
<reference evidence="1" key="2">
    <citation type="submission" date="2020-03" db="EMBL/GenBank/DDBJ databases">
        <title>The second near-complete assembly of the hexaploid bread wheat (Triticum aestivum) genome.</title>
        <authorList>
            <person name="Zimin A.V."/>
            <person name="Puiu D."/>
            <person name="Shumante A."/>
            <person name="Alonge M."/>
            <person name="Salzberg S.L."/>
        </authorList>
    </citation>
    <scope>NUCLEOTIDE SEQUENCE</scope>
    <source>
        <tissue evidence="1">Leaf</tissue>
    </source>
</reference>